<dbReference type="AlphaFoldDB" id="A0A0A9DU14"/>
<evidence type="ECO:0000313" key="2">
    <source>
        <dbReference type="EMBL" id="JAD89120.1"/>
    </source>
</evidence>
<reference evidence="2" key="1">
    <citation type="submission" date="2014-09" db="EMBL/GenBank/DDBJ databases">
        <authorList>
            <person name="Magalhaes I.L.F."/>
            <person name="Oliveira U."/>
            <person name="Santos F.R."/>
            <person name="Vidigal T.H.D.A."/>
            <person name="Brescovit A.D."/>
            <person name="Santos A.J."/>
        </authorList>
    </citation>
    <scope>NUCLEOTIDE SEQUENCE</scope>
    <source>
        <tissue evidence="2">Shoot tissue taken approximately 20 cm above the soil surface</tissue>
    </source>
</reference>
<proteinExistence type="predicted"/>
<organism evidence="2">
    <name type="scientific">Arundo donax</name>
    <name type="common">Giant reed</name>
    <name type="synonym">Donax arundinaceus</name>
    <dbReference type="NCBI Taxonomy" id="35708"/>
    <lineage>
        <taxon>Eukaryota</taxon>
        <taxon>Viridiplantae</taxon>
        <taxon>Streptophyta</taxon>
        <taxon>Embryophyta</taxon>
        <taxon>Tracheophyta</taxon>
        <taxon>Spermatophyta</taxon>
        <taxon>Magnoliopsida</taxon>
        <taxon>Liliopsida</taxon>
        <taxon>Poales</taxon>
        <taxon>Poaceae</taxon>
        <taxon>PACMAD clade</taxon>
        <taxon>Arundinoideae</taxon>
        <taxon>Arundineae</taxon>
        <taxon>Arundo</taxon>
    </lineage>
</organism>
<feature type="compositionally biased region" description="Pro residues" evidence="1">
    <location>
        <begin position="19"/>
        <end position="29"/>
    </location>
</feature>
<accession>A0A0A9DU14</accession>
<name>A0A0A9DU14_ARUDO</name>
<sequence>MERKQWGRSVAEGRRWPAVAPPLPLPPPAMERVPPRIAMERKQWGRSVAEARCRPTVAPSRIAMERAPLRDGETRYFSYYFPDLPGDIFHPADWAENKGERNG</sequence>
<reference evidence="2" key="2">
    <citation type="journal article" date="2015" name="Data Brief">
        <title>Shoot transcriptome of the giant reed, Arundo donax.</title>
        <authorList>
            <person name="Barrero R.A."/>
            <person name="Guerrero F.D."/>
            <person name="Moolhuijzen P."/>
            <person name="Goolsby J.A."/>
            <person name="Tidwell J."/>
            <person name="Bellgard S.E."/>
            <person name="Bellgard M.I."/>
        </authorList>
    </citation>
    <scope>NUCLEOTIDE SEQUENCE</scope>
    <source>
        <tissue evidence="2">Shoot tissue taken approximately 20 cm above the soil surface</tissue>
    </source>
</reference>
<feature type="region of interest" description="Disordered" evidence="1">
    <location>
        <begin position="1"/>
        <end position="32"/>
    </location>
</feature>
<feature type="compositionally biased region" description="Basic and acidic residues" evidence="1">
    <location>
        <begin position="1"/>
        <end position="15"/>
    </location>
</feature>
<dbReference type="EMBL" id="GBRH01208775">
    <property type="protein sequence ID" value="JAD89120.1"/>
    <property type="molecule type" value="Transcribed_RNA"/>
</dbReference>
<evidence type="ECO:0000256" key="1">
    <source>
        <dbReference type="SAM" id="MobiDB-lite"/>
    </source>
</evidence>
<protein>
    <submittedName>
        <fullName evidence="2">Uncharacterized protein</fullName>
    </submittedName>
</protein>